<evidence type="ECO:0000313" key="4">
    <source>
        <dbReference type="Proteomes" id="UP001209107"/>
    </source>
</evidence>
<evidence type="ECO:0000313" key="3">
    <source>
        <dbReference type="EMBL" id="MCW4453166.1"/>
    </source>
</evidence>
<reference evidence="3 4" key="1">
    <citation type="submission" date="2022-10" db="EMBL/GenBank/DDBJ databases">
        <title>Kaistella sp. BT-6-1-3.</title>
        <authorList>
            <person name="Ai J."/>
            <person name="Deng Z."/>
        </authorList>
    </citation>
    <scope>NUCLEOTIDE SEQUENCE [LARGE SCALE GENOMIC DNA]</scope>
    <source>
        <strain evidence="3 4">BT6-1-3</strain>
    </source>
</reference>
<dbReference type="RefSeq" id="WP_265145208.1">
    <property type="nucleotide sequence ID" value="NZ_JAPCHZ010000009.1"/>
</dbReference>
<dbReference type="Pfam" id="PF00578">
    <property type="entry name" value="AhpC-TSA"/>
    <property type="match status" value="1"/>
</dbReference>
<dbReference type="InterPro" id="IPR036249">
    <property type="entry name" value="Thioredoxin-like_sf"/>
</dbReference>
<feature type="domain" description="Alkyl hydroperoxide reductase subunit C/ Thiol specific antioxidant" evidence="2">
    <location>
        <begin position="228"/>
        <end position="342"/>
    </location>
</feature>
<evidence type="ECO:0000259" key="2">
    <source>
        <dbReference type="Pfam" id="PF00578"/>
    </source>
</evidence>
<keyword evidence="1" id="KW-0732">Signal</keyword>
<dbReference type="Proteomes" id="UP001209107">
    <property type="component" value="Unassembled WGS sequence"/>
</dbReference>
<proteinExistence type="predicted"/>
<comment type="caution">
    <text evidence="3">The sequence shown here is derived from an EMBL/GenBank/DDBJ whole genome shotgun (WGS) entry which is preliminary data.</text>
</comment>
<feature type="chain" id="PRO_5047530128" evidence="1">
    <location>
        <begin position="20"/>
        <end position="360"/>
    </location>
</feature>
<sequence length="360" mass="42236">MNKLLISLILLLNFSFLFAKNDLEKTREKFNKNKSVSYVLTAFYPNPDTDEVTTLKTFYIINNYNSSNFDFYSKRDNTEEIWKNGNYTEINNSEKTFSQFEFKKNQANAIKNSRLVQYGPTFLLKNNWKYENDILINGVNYSRYSFIESVRKYEEKTIKVEFNIFISPKNLISKLERKSYVDDKLGQRVTFDYSDYKFSKKEINFNSPPQEKYALKYFERSNVNPLKVSTKAPSFVIQDIENNEISDKNFIDKNTLLLFSGTNCGASIEISNFINNENFKLSNNLHLINFYATDSKDIVNKFFKNRKSNFPIIADQAEIEKKYQVSGYPVLYLVDEKGIITKSLQGLEPIMEYLKSEKSE</sequence>
<name>A0ABT3JQV5_9FLAO</name>
<dbReference type="InterPro" id="IPR000866">
    <property type="entry name" value="AhpC/TSA"/>
</dbReference>
<dbReference type="EMBL" id="JAPCHZ010000009">
    <property type="protein sequence ID" value="MCW4453166.1"/>
    <property type="molecule type" value="Genomic_DNA"/>
</dbReference>
<organism evidence="3 4">
    <name type="scientific">Kaistella yananensis</name>
    <dbReference type="NCBI Taxonomy" id="2989820"/>
    <lineage>
        <taxon>Bacteria</taxon>
        <taxon>Pseudomonadati</taxon>
        <taxon>Bacteroidota</taxon>
        <taxon>Flavobacteriia</taxon>
        <taxon>Flavobacteriales</taxon>
        <taxon>Weeksellaceae</taxon>
        <taxon>Chryseobacterium group</taxon>
        <taxon>Kaistella</taxon>
    </lineage>
</organism>
<dbReference type="Gene3D" id="3.40.30.10">
    <property type="entry name" value="Glutaredoxin"/>
    <property type="match status" value="1"/>
</dbReference>
<accession>A0ABT3JQV5</accession>
<protein>
    <submittedName>
        <fullName evidence="3">Redoxin domain-containing protein</fullName>
    </submittedName>
</protein>
<dbReference type="SUPFAM" id="SSF52833">
    <property type="entry name" value="Thioredoxin-like"/>
    <property type="match status" value="1"/>
</dbReference>
<feature type="signal peptide" evidence="1">
    <location>
        <begin position="1"/>
        <end position="19"/>
    </location>
</feature>
<evidence type="ECO:0000256" key="1">
    <source>
        <dbReference type="SAM" id="SignalP"/>
    </source>
</evidence>
<gene>
    <name evidence="3" type="ORF">OK344_13250</name>
</gene>
<keyword evidence="4" id="KW-1185">Reference proteome</keyword>